<proteinExistence type="predicted"/>
<evidence type="ECO:0000313" key="3">
    <source>
        <dbReference type="Proteomes" id="UP001497516"/>
    </source>
</evidence>
<feature type="compositionally biased region" description="Basic and acidic residues" evidence="1">
    <location>
        <begin position="112"/>
        <end position="133"/>
    </location>
</feature>
<name>A0AAV2C9G8_9ROSI</name>
<reference evidence="2 3" key="1">
    <citation type="submission" date="2024-04" db="EMBL/GenBank/DDBJ databases">
        <authorList>
            <person name="Fracassetti M."/>
        </authorList>
    </citation>
    <scope>NUCLEOTIDE SEQUENCE [LARGE SCALE GENOMIC DNA]</scope>
</reference>
<accession>A0AAV2C9G8</accession>
<sequence length="170" mass="18572">MGKEKNNEKIQGTKSHMKKENQKMALEISKQKTKMKDQEKKDPPITSKKFVQQQPGKLGSTPTKPQAKQSGSHSSPSIDPSREEVDKGQGKDAKAGHQPKMKTISPTSSSRETPKQKKENPENGDNVTRKIEFNSKLVNDSSVPENALHSDATTEGLAMGGETAMAVDNC</sequence>
<keyword evidence="3" id="KW-1185">Reference proteome</keyword>
<feature type="compositionally biased region" description="Polar residues" evidence="1">
    <location>
        <begin position="49"/>
        <end position="69"/>
    </location>
</feature>
<protein>
    <submittedName>
        <fullName evidence="2">Uncharacterized protein</fullName>
    </submittedName>
</protein>
<feature type="compositionally biased region" description="Low complexity" evidence="1">
    <location>
        <begin position="70"/>
        <end position="79"/>
    </location>
</feature>
<dbReference type="Proteomes" id="UP001497516">
    <property type="component" value="Chromosome 1"/>
</dbReference>
<dbReference type="AlphaFoldDB" id="A0AAV2C9G8"/>
<organism evidence="2 3">
    <name type="scientific">Linum trigynum</name>
    <dbReference type="NCBI Taxonomy" id="586398"/>
    <lineage>
        <taxon>Eukaryota</taxon>
        <taxon>Viridiplantae</taxon>
        <taxon>Streptophyta</taxon>
        <taxon>Embryophyta</taxon>
        <taxon>Tracheophyta</taxon>
        <taxon>Spermatophyta</taxon>
        <taxon>Magnoliopsida</taxon>
        <taxon>eudicotyledons</taxon>
        <taxon>Gunneridae</taxon>
        <taxon>Pentapetalae</taxon>
        <taxon>rosids</taxon>
        <taxon>fabids</taxon>
        <taxon>Malpighiales</taxon>
        <taxon>Linaceae</taxon>
        <taxon>Linum</taxon>
    </lineage>
</organism>
<evidence type="ECO:0000313" key="2">
    <source>
        <dbReference type="EMBL" id="CAL1353172.1"/>
    </source>
</evidence>
<gene>
    <name evidence="2" type="ORF">LTRI10_LOCUS1095</name>
</gene>
<dbReference type="EMBL" id="OZ034813">
    <property type="protein sequence ID" value="CAL1353172.1"/>
    <property type="molecule type" value="Genomic_DNA"/>
</dbReference>
<feature type="compositionally biased region" description="Basic and acidic residues" evidence="1">
    <location>
        <begin position="80"/>
        <end position="95"/>
    </location>
</feature>
<evidence type="ECO:0000256" key="1">
    <source>
        <dbReference type="SAM" id="MobiDB-lite"/>
    </source>
</evidence>
<feature type="compositionally biased region" description="Basic and acidic residues" evidence="1">
    <location>
        <begin position="34"/>
        <end position="43"/>
    </location>
</feature>
<feature type="region of interest" description="Disordered" evidence="1">
    <location>
        <begin position="1"/>
        <end position="170"/>
    </location>
</feature>